<organism evidence="2 3">
    <name type="scientific">Puccinia sorghi</name>
    <dbReference type="NCBI Taxonomy" id="27349"/>
    <lineage>
        <taxon>Eukaryota</taxon>
        <taxon>Fungi</taxon>
        <taxon>Dikarya</taxon>
        <taxon>Basidiomycota</taxon>
        <taxon>Pucciniomycotina</taxon>
        <taxon>Pucciniomycetes</taxon>
        <taxon>Pucciniales</taxon>
        <taxon>Pucciniaceae</taxon>
        <taxon>Puccinia</taxon>
    </lineage>
</organism>
<name>A0A0L6UR04_9BASI</name>
<dbReference type="AlphaFoldDB" id="A0A0L6UR04"/>
<keyword evidence="3" id="KW-1185">Reference proteome</keyword>
<proteinExistence type="predicted"/>
<feature type="transmembrane region" description="Helical" evidence="1">
    <location>
        <begin position="66"/>
        <end position="85"/>
    </location>
</feature>
<evidence type="ECO:0000256" key="1">
    <source>
        <dbReference type="SAM" id="Phobius"/>
    </source>
</evidence>
<dbReference type="VEuPathDB" id="FungiDB:VP01_4152g1"/>
<keyword evidence="1" id="KW-0812">Transmembrane</keyword>
<dbReference type="Proteomes" id="UP000037035">
    <property type="component" value="Unassembled WGS sequence"/>
</dbReference>
<dbReference type="InterPro" id="IPR012337">
    <property type="entry name" value="RNaseH-like_sf"/>
</dbReference>
<keyword evidence="1" id="KW-1133">Transmembrane helix</keyword>
<evidence type="ECO:0008006" key="4">
    <source>
        <dbReference type="Google" id="ProtNLM"/>
    </source>
</evidence>
<keyword evidence="1" id="KW-0472">Membrane</keyword>
<evidence type="ECO:0000313" key="3">
    <source>
        <dbReference type="Proteomes" id="UP000037035"/>
    </source>
</evidence>
<gene>
    <name evidence="2" type="ORF">VP01_4152g1</name>
</gene>
<reference evidence="2 3" key="1">
    <citation type="submission" date="2015-08" db="EMBL/GenBank/DDBJ databases">
        <title>Next Generation Sequencing and Analysis of the Genome of Puccinia sorghi L Schw, the Causal Agent of Maize Common Rust.</title>
        <authorList>
            <person name="Rochi L."/>
            <person name="Burguener G."/>
            <person name="Darino M."/>
            <person name="Turjanski A."/>
            <person name="Kreff E."/>
            <person name="Dieguez M.J."/>
            <person name="Sacco F."/>
        </authorList>
    </citation>
    <scope>NUCLEOTIDE SEQUENCE [LARGE SCALE GENOMIC DNA]</scope>
    <source>
        <strain evidence="2 3">RO10H11247</strain>
    </source>
</reference>
<sequence length="89" mass="9469">MEIGPSRSGSGTSPAAKDYLASSASSCAAEQNFSLAADVFSSGCGSLNPRTIERCVSSHMWLKHIIVLYTGYSMAICTNCLPFWGGVKW</sequence>
<dbReference type="EMBL" id="LAVV01009227">
    <property type="protein sequence ID" value="KNZ50959.1"/>
    <property type="molecule type" value="Genomic_DNA"/>
</dbReference>
<dbReference type="SUPFAM" id="SSF53098">
    <property type="entry name" value="Ribonuclease H-like"/>
    <property type="match status" value="1"/>
</dbReference>
<dbReference type="OrthoDB" id="3264316at2759"/>
<evidence type="ECO:0000313" key="2">
    <source>
        <dbReference type="EMBL" id="KNZ50959.1"/>
    </source>
</evidence>
<accession>A0A0L6UR04</accession>
<protein>
    <recommendedName>
        <fullName evidence="4">HAT C-terminal dimerisation domain-containing protein</fullName>
    </recommendedName>
</protein>
<comment type="caution">
    <text evidence="2">The sequence shown here is derived from an EMBL/GenBank/DDBJ whole genome shotgun (WGS) entry which is preliminary data.</text>
</comment>